<dbReference type="Pfam" id="PF07705">
    <property type="entry name" value="CARDB"/>
    <property type="match status" value="1"/>
</dbReference>
<dbReference type="OrthoDB" id="77001at2157"/>
<dbReference type="NCBIfam" id="TIGR01451">
    <property type="entry name" value="B_ant_repeat"/>
    <property type="match status" value="1"/>
</dbReference>
<dbReference type="Proteomes" id="UP000077275">
    <property type="component" value="Unassembled WGS sequence"/>
</dbReference>
<name>A0A166EPJ0_9EURY</name>
<comment type="caution">
    <text evidence="3">The sequence shown here is derived from an EMBL/GenBank/DDBJ whole genome shotgun (WGS) entry which is preliminary data.</text>
</comment>
<evidence type="ECO:0000313" key="3">
    <source>
        <dbReference type="EMBL" id="KZX16871.1"/>
    </source>
</evidence>
<dbReference type="InterPro" id="IPR013783">
    <property type="entry name" value="Ig-like_fold"/>
</dbReference>
<evidence type="ECO:0008006" key="5">
    <source>
        <dbReference type="Google" id="ProtNLM"/>
    </source>
</evidence>
<accession>A0A166EPJ0</accession>
<evidence type="ECO:0000259" key="1">
    <source>
        <dbReference type="Pfam" id="PF01345"/>
    </source>
</evidence>
<dbReference type="EMBL" id="LWMW01000085">
    <property type="protein sequence ID" value="KZX16871.1"/>
    <property type="molecule type" value="Genomic_DNA"/>
</dbReference>
<feature type="domain" description="DUF11" evidence="1">
    <location>
        <begin position="318"/>
        <end position="425"/>
    </location>
</feature>
<dbReference type="PATRIC" id="fig|47311.3.peg.579"/>
<protein>
    <recommendedName>
        <fullName evidence="5">Bacterial Ig-like domain protein</fullName>
    </recommendedName>
</protein>
<proteinExistence type="predicted"/>
<dbReference type="SUPFAM" id="SSF49373">
    <property type="entry name" value="Invasin/intimin cell-adhesion fragments"/>
    <property type="match status" value="2"/>
</dbReference>
<dbReference type="InterPro" id="IPR011635">
    <property type="entry name" value="CARDB"/>
</dbReference>
<reference evidence="3 4" key="1">
    <citation type="submission" date="2016-04" db="EMBL/GenBank/DDBJ databases">
        <title>Genome sequence of Methanobrevibacter cuticularis DSM 11139.</title>
        <authorList>
            <person name="Poehlein A."/>
            <person name="Seedorf H."/>
            <person name="Daniel R."/>
        </authorList>
    </citation>
    <scope>NUCLEOTIDE SEQUENCE [LARGE SCALE GENOMIC DNA]</scope>
    <source>
        <strain evidence="3 4">DSM 11139</strain>
    </source>
</reference>
<dbReference type="Gene3D" id="2.60.40.10">
    <property type="entry name" value="Immunoglobulins"/>
    <property type="match status" value="4"/>
</dbReference>
<dbReference type="InterPro" id="IPR047589">
    <property type="entry name" value="DUF11_rpt"/>
</dbReference>
<dbReference type="RefSeq" id="WP_067258542.1">
    <property type="nucleotide sequence ID" value="NZ_LWMW01000085.1"/>
</dbReference>
<gene>
    <name evidence="3" type="ORF">MBCUT_05010</name>
</gene>
<dbReference type="Pfam" id="PF17957">
    <property type="entry name" value="Big_7"/>
    <property type="match status" value="1"/>
</dbReference>
<organism evidence="3 4">
    <name type="scientific">Methanobrevibacter cuticularis</name>
    <dbReference type="NCBI Taxonomy" id="47311"/>
    <lineage>
        <taxon>Archaea</taxon>
        <taxon>Methanobacteriati</taxon>
        <taxon>Methanobacteriota</taxon>
        <taxon>Methanomada group</taxon>
        <taxon>Methanobacteria</taxon>
        <taxon>Methanobacteriales</taxon>
        <taxon>Methanobacteriaceae</taxon>
        <taxon>Methanobrevibacter</taxon>
    </lineage>
</organism>
<evidence type="ECO:0000259" key="2">
    <source>
        <dbReference type="Pfam" id="PF07705"/>
    </source>
</evidence>
<dbReference type="Pfam" id="PF01345">
    <property type="entry name" value="DUF11"/>
    <property type="match status" value="1"/>
</dbReference>
<feature type="domain" description="CARDB" evidence="2">
    <location>
        <begin position="445"/>
        <end position="531"/>
    </location>
</feature>
<sequence>MFKLKNLIILCIILVFAVSFCGAVSAHDPGPPEINFKSPKNNADVSGNVKLEVDVEYIHSVADSNGVTFTITGNDGYSKIFKDTNPAGGWICNWDTSNVPNGKYSIKVEARDSEGFLGSKTIIVNLKNSKQSSTIELSDIKGVNNQDTVITAILKDSNGKILPNKNMQFIINGQAYNTKTDYGGISKYVYKGNTGVFNITANFLGDNLYFASSKNATLNIVSSGSVVKVTSIIGDNGKNIQLKATLTGSGDSKPIQNMNVNFYVNGKQVGTAKTNGNGIAALNYKIVLNGGNYTIFATSQDNITGLATLTVAQSSIYVKVTTDKAFPTIGDTVTIFYRIINEGPNTASNTKFTYKIPNGLKYLKSSVDEGSHSYNSKTGVLTWTLSSAKIGTSLLKVMFNIKKAGRLLLQPTITTDTYDPSITTSTKKLYITVFKKADLSINKIKRVRNSYKITVKNIGETTSTKTYIKIYYKLGKKTKYKIAKVKAISPGKSATVTVKFFKYSTHRKYIKIAAVNYNKKTSETYYKNNVKKFKA</sequence>
<dbReference type="AlphaFoldDB" id="A0A166EPJ0"/>
<dbReference type="InterPro" id="IPR008964">
    <property type="entry name" value="Invasin/intimin_cell_adhesion"/>
</dbReference>
<dbReference type="InterPro" id="IPR001434">
    <property type="entry name" value="OmcB-like_DUF11"/>
</dbReference>
<keyword evidence="4" id="KW-1185">Reference proteome</keyword>
<evidence type="ECO:0000313" key="4">
    <source>
        <dbReference type="Proteomes" id="UP000077275"/>
    </source>
</evidence>